<evidence type="ECO:0000313" key="2">
    <source>
        <dbReference type="EMBL" id="MBN7814818.1"/>
    </source>
</evidence>
<dbReference type="RefSeq" id="WP_206585442.1">
    <property type="nucleotide sequence ID" value="NZ_JAFKCU010000001.1"/>
</dbReference>
<keyword evidence="3" id="KW-1185">Reference proteome</keyword>
<feature type="signal peptide" evidence="1">
    <location>
        <begin position="1"/>
        <end position="30"/>
    </location>
</feature>
<dbReference type="EMBL" id="JAFKCU010000001">
    <property type="protein sequence ID" value="MBN7814818.1"/>
    <property type="molecule type" value="Genomic_DNA"/>
</dbReference>
<gene>
    <name evidence="2" type="ORF">J0A69_05225</name>
</gene>
<dbReference type="Pfam" id="PF14356">
    <property type="entry name" value="DUF4403"/>
    <property type="match status" value="1"/>
</dbReference>
<evidence type="ECO:0000256" key="1">
    <source>
        <dbReference type="SAM" id="SignalP"/>
    </source>
</evidence>
<protein>
    <submittedName>
        <fullName evidence="2">DUF4403 family protein</fullName>
    </submittedName>
</protein>
<reference evidence="2 3" key="1">
    <citation type="submission" date="2021-03" db="EMBL/GenBank/DDBJ databases">
        <title>novel species isolated from a fishpond in China.</title>
        <authorList>
            <person name="Lu H."/>
            <person name="Cai Z."/>
        </authorList>
    </citation>
    <scope>NUCLEOTIDE SEQUENCE [LARGE SCALE GENOMIC DNA]</scope>
    <source>
        <strain evidence="2 3">YJ13C</strain>
    </source>
</reference>
<keyword evidence="1" id="KW-0732">Signal</keyword>
<name>A0ABS3CCL6_9BACT</name>
<dbReference type="InterPro" id="IPR025515">
    <property type="entry name" value="DUF4403"/>
</dbReference>
<dbReference type="Proteomes" id="UP000664480">
    <property type="component" value="Unassembled WGS sequence"/>
</dbReference>
<organism evidence="2 3">
    <name type="scientific">Algoriphagus pacificus</name>
    <dbReference type="NCBI Taxonomy" id="2811234"/>
    <lineage>
        <taxon>Bacteria</taxon>
        <taxon>Pseudomonadati</taxon>
        <taxon>Bacteroidota</taxon>
        <taxon>Cytophagia</taxon>
        <taxon>Cytophagales</taxon>
        <taxon>Cyclobacteriaceae</taxon>
        <taxon>Algoriphagus</taxon>
    </lineage>
</organism>
<sequence>MKIQTNLIRRKHLNLFFLGLLMLASCKSFNPHQNPTPLQAPPAFSSVNLPVTVPQNSLYKIINQAIPAVLLEEENLEMGNSAEGSLKLSRNGNPSFTSLDSQRIQLTLPLKIQGRVGLQKKGFGSFLQTKIPLDEAISPVFIVNPTINPDWSLAIKDFELVDLGGKINLEVLGMQVDLSGIVEKEITKWAAENLNSANSLLNLKSFVDLAWNQVGKPFFIGWEDERSAFSIQPDSVKLKEFFDENQNLNIWLGLNGRVNTHPADAAPSRAFPLPKLTENNISENKLEITLPWTLSYSQLDRLLGENLNNVPIRVDKKTVLTPSNIQSQSFGEYLQINMDFFAAQENGKNLDGKLYIIGKPSFDEATNSLYFSDINFKMESGNLGAQTSVGLKKRKIIKQIEKRAVFPLGDTLEEGLGNIQERLSLKTGIADLSILNLQIVPENFYPTKNGLTIHIKATGKVDLTWK</sequence>
<evidence type="ECO:0000313" key="3">
    <source>
        <dbReference type="Proteomes" id="UP000664480"/>
    </source>
</evidence>
<dbReference type="PROSITE" id="PS51257">
    <property type="entry name" value="PROKAR_LIPOPROTEIN"/>
    <property type="match status" value="1"/>
</dbReference>
<proteinExistence type="predicted"/>
<feature type="chain" id="PRO_5045210900" evidence="1">
    <location>
        <begin position="31"/>
        <end position="466"/>
    </location>
</feature>
<accession>A0ABS3CCL6</accession>
<comment type="caution">
    <text evidence="2">The sequence shown here is derived from an EMBL/GenBank/DDBJ whole genome shotgun (WGS) entry which is preliminary data.</text>
</comment>